<proteinExistence type="predicted"/>
<evidence type="ECO:0000256" key="1">
    <source>
        <dbReference type="SAM" id="Phobius"/>
    </source>
</evidence>
<keyword evidence="1" id="KW-0812">Transmembrane</keyword>
<accession>B4SDX1</accession>
<dbReference type="AlphaFoldDB" id="B4SDX1"/>
<keyword evidence="4" id="KW-1185">Reference proteome</keyword>
<dbReference type="Proteomes" id="UP000002724">
    <property type="component" value="Chromosome"/>
</dbReference>
<dbReference type="GO" id="GO:0016020">
    <property type="term" value="C:membrane"/>
    <property type="evidence" value="ECO:0007669"/>
    <property type="project" value="InterPro"/>
</dbReference>
<dbReference type="InterPro" id="IPR025517">
    <property type="entry name" value="DUF4405"/>
</dbReference>
<dbReference type="GO" id="GO:0022904">
    <property type="term" value="P:respiratory electron transport chain"/>
    <property type="evidence" value="ECO:0007669"/>
    <property type="project" value="InterPro"/>
</dbReference>
<evidence type="ECO:0000313" key="4">
    <source>
        <dbReference type="Proteomes" id="UP000002724"/>
    </source>
</evidence>
<feature type="transmembrane region" description="Helical" evidence="1">
    <location>
        <begin position="38"/>
        <end position="55"/>
    </location>
</feature>
<reference evidence="3 4" key="1">
    <citation type="submission" date="2008-06" db="EMBL/GenBank/DDBJ databases">
        <title>Complete sequence of Pelodictyon phaeoclathratiforme BU-1.</title>
        <authorList>
            <consortium name="US DOE Joint Genome Institute"/>
            <person name="Lucas S."/>
            <person name="Copeland A."/>
            <person name="Lapidus A."/>
            <person name="Glavina del Rio T."/>
            <person name="Dalin E."/>
            <person name="Tice H."/>
            <person name="Bruce D."/>
            <person name="Goodwin L."/>
            <person name="Pitluck S."/>
            <person name="Schmutz J."/>
            <person name="Larimer F."/>
            <person name="Land M."/>
            <person name="Hauser L."/>
            <person name="Kyrpides N."/>
            <person name="Mikhailova N."/>
            <person name="Liu Z."/>
            <person name="Li T."/>
            <person name="Zhao F."/>
            <person name="Overmann J."/>
            <person name="Bryant D.A."/>
            <person name="Richardson P."/>
        </authorList>
    </citation>
    <scope>NUCLEOTIDE SEQUENCE [LARGE SCALE GENOMIC DNA]</scope>
    <source>
        <strain evidence="4">DSM 5477 / BU-1</strain>
    </source>
</reference>
<dbReference type="Pfam" id="PF14358">
    <property type="entry name" value="DUF4405"/>
    <property type="match status" value="1"/>
</dbReference>
<keyword evidence="1" id="KW-1133">Transmembrane helix</keyword>
<evidence type="ECO:0000313" key="3">
    <source>
        <dbReference type="EMBL" id="ACF42962.1"/>
    </source>
</evidence>
<name>B4SDX1_PELPB</name>
<sequence length="157" mass="17161">MKSWATPLATGTFVILAVTGILMFFKIEAGYTKPVHEWLSWAMVAGVLLHIAANWKAFTGYFTRKPALAIIGAGLLITILSIVMPARNEQNPRMKMTRALEKSKLETVAVVAGQKSESIILKLEQKGIAVESSAMSIREIAAKNGKKEMDVLAVIFN</sequence>
<dbReference type="EMBL" id="CP001110">
    <property type="protein sequence ID" value="ACF42962.1"/>
    <property type="molecule type" value="Genomic_DNA"/>
</dbReference>
<organism evidence="3 4">
    <name type="scientific">Pelodictyon phaeoclathratiforme (strain DSM 5477 / BU-1)</name>
    <dbReference type="NCBI Taxonomy" id="324925"/>
    <lineage>
        <taxon>Bacteria</taxon>
        <taxon>Pseudomonadati</taxon>
        <taxon>Chlorobiota</taxon>
        <taxon>Chlorobiia</taxon>
        <taxon>Chlorobiales</taxon>
        <taxon>Chlorobiaceae</taxon>
        <taxon>Chlorobium/Pelodictyon group</taxon>
        <taxon>Pelodictyon</taxon>
    </lineage>
</organism>
<feature type="transmembrane region" description="Helical" evidence="1">
    <location>
        <begin position="6"/>
        <end position="26"/>
    </location>
</feature>
<dbReference type="KEGG" id="pph:Ppha_0663"/>
<dbReference type="SUPFAM" id="SSF81342">
    <property type="entry name" value="Transmembrane di-heme cytochromes"/>
    <property type="match status" value="1"/>
</dbReference>
<feature type="transmembrane region" description="Helical" evidence="1">
    <location>
        <begin position="67"/>
        <end position="86"/>
    </location>
</feature>
<keyword evidence="1" id="KW-0472">Membrane</keyword>
<dbReference type="STRING" id="324925.Ppha_0663"/>
<protein>
    <recommendedName>
        <fullName evidence="2">Flavinylation-associated cytochrome domain-containing protein</fullName>
    </recommendedName>
</protein>
<dbReference type="HOGENOM" id="CLU_125927_0_0_10"/>
<feature type="domain" description="Flavinylation-associated cytochrome" evidence="2">
    <location>
        <begin position="4"/>
        <end position="55"/>
    </location>
</feature>
<dbReference type="InterPro" id="IPR016174">
    <property type="entry name" value="Di-haem_cyt_TM"/>
</dbReference>
<dbReference type="eggNOG" id="ENOG50330HB">
    <property type="taxonomic scope" value="Bacteria"/>
</dbReference>
<evidence type="ECO:0000259" key="2">
    <source>
        <dbReference type="Pfam" id="PF14358"/>
    </source>
</evidence>
<gene>
    <name evidence="3" type="ordered locus">Ppha_0663</name>
</gene>